<keyword evidence="2" id="KW-1185">Reference proteome</keyword>
<dbReference type="EMBL" id="JADOTX010000001">
    <property type="protein sequence ID" value="MBG6064660.1"/>
    <property type="molecule type" value="Genomic_DNA"/>
</dbReference>
<evidence type="ECO:0000313" key="2">
    <source>
        <dbReference type="Proteomes" id="UP000614915"/>
    </source>
</evidence>
<dbReference type="RefSeq" id="WP_196925825.1">
    <property type="nucleotide sequence ID" value="NZ_JADOTX010000001.1"/>
</dbReference>
<comment type="caution">
    <text evidence="1">The sequence shown here is derived from an EMBL/GenBank/DDBJ whole genome shotgun (WGS) entry which is preliminary data.</text>
</comment>
<organism evidence="1 2">
    <name type="scientific">Micromonospora ureilytica</name>
    <dbReference type="NCBI Taxonomy" id="709868"/>
    <lineage>
        <taxon>Bacteria</taxon>
        <taxon>Bacillati</taxon>
        <taxon>Actinomycetota</taxon>
        <taxon>Actinomycetes</taxon>
        <taxon>Micromonosporales</taxon>
        <taxon>Micromonosporaceae</taxon>
        <taxon>Micromonospora</taxon>
    </lineage>
</organism>
<dbReference type="Proteomes" id="UP000614915">
    <property type="component" value="Unassembled WGS sequence"/>
</dbReference>
<evidence type="ECO:0000313" key="1">
    <source>
        <dbReference type="EMBL" id="MBG6064660.1"/>
    </source>
</evidence>
<reference evidence="1 2" key="1">
    <citation type="submission" date="2020-11" db="EMBL/GenBank/DDBJ databases">
        <title>Sequencing the genomes of 1000 actinobacteria strains.</title>
        <authorList>
            <person name="Klenk H.-P."/>
        </authorList>
    </citation>
    <scope>NUCLEOTIDE SEQUENCE [LARGE SCALE GENOMIC DNA]</scope>
    <source>
        <strain evidence="1 2">DSM 101692</strain>
    </source>
</reference>
<name>A0ABS0JC91_9ACTN</name>
<sequence length="152" mass="16614">MAVKLTAKGRGLFKNDYELSADGKPLTSWDANSLRSGGSFSLDGRTYEVKANMLATQWELTDETGMPVAVTERVGRKNWTITSGGRTYAFERASIFRLEERLIVDGRAAGSIRRKYLHSDVSHADLPGLPAPIQVFAFMVSLSGWDLAADAG</sequence>
<accession>A0ABS0JC91</accession>
<proteinExistence type="predicted"/>
<gene>
    <name evidence="1" type="ORF">IW248_000947</name>
</gene>
<protein>
    <submittedName>
        <fullName evidence="1">Uncharacterized protein</fullName>
    </submittedName>
</protein>